<organism evidence="2 3">
    <name type="scientific">Dentiscutata erythropus</name>
    <dbReference type="NCBI Taxonomy" id="1348616"/>
    <lineage>
        <taxon>Eukaryota</taxon>
        <taxon>Fungi</taxon>
        <taxon>Fungi incertae sedis</taxon>
        <taxon>Mucoromycota</taxon>
        <taxon>Glomeromycotina</taxon>
        <taxon>Glomeromycetes</taxon>
        <taxon>Diversisporales</taxon>
        <taxon>Gigasporaceae</taxon>
        <taxon>Dentiscutata</taxon>
    </lineage>
</organism>
<proteinExistence type="predicted"/>
<evidence type="ECO:0000256" key="1">
    <source>
        <dbReference type="SAM" id="MobiDB-lite"/>
    </source>
</evidence>
<gene>
    <name evidence="2" type="ORF">DERYTH_LOCUS14800</name>
</gene>
<feature type="compositionally biased region" description="Basic and acidic residues" evidence="1">
    <location>
        <begin position="60"/>
        <end position="73"/>
    </location>
</feature>
<dbReference type="Proteomes" id="UP000789405">
    <property type="component" value="Unassembled WGS sequence"/>
</dbReference>
<feature type="region of interest" description="Disordered" evidence="1">
    <location>
        <begin position="1"/>
        <end position="90"/>
    </location>
</feature>
<evidence type="ECO:0000313" key="2">
    <source>
        <dbReference type="EMBL" id="CAG8727037.1"/>
    </source>
</evidence>
<reference evidence="2" key="1">
    <citation type="submission" date="2021-06" db="EMBL/GenBank/DDBJ databases">
        <authorList>
            <person name="Kallberg Y."/>
            <person name="Tangrot J."/>
            <person name="Rosling A."/>
        </authorList>
    </citation>
    <scope>NUCLEOTIDE SEQUENCE</scope>
    <source>
        <strain evidence="2">MA453B</strain>
    </source>
</reference>
<comment type="caution">
    <text evidence="2">The sequence shown here is derived from an EMBL/GenBank/DDBJ whole genome shotgun (WGS) entry which is preliminary data.</text>
</comment>
<keyword evidence="3" id="KW-1185">Reference proteome</keyword>
<dbReference type="EMBL" id="CAJVPY010011438">
    <property type="protein sequence ID" value="CAG8727037.1"/>
    <property type="molecule type" value="Genomic_DNA"/>
</dbReference>
<dbReference type="AlphaFoldDB" id="A0A9N9IBI4"/>
<sequence>MRLQSISSEAKINDKSERSNSEGTDQMHKSKRKRQKRAEETKKECEARIAGMHNRYHQRKASESAKQQAERNLKNANNMQNKCALETEKQ</sequence>
<feature type="compositionally biased region" description="Polar residues" evidence="1">
    <location>
        <begin position="1"/>
        <end position="10"/>
    </location>
</feature>
<evidence type="ECO:0000313" key="3">
    <source>
        <dbReference type="Proteomes" id="UP000789405"/>
    </source>
</evidence>
<accession>A0A9N9IBI4</accession>
<protein>
    <submittedName>
        <fullName evidence="2">3050_t:CDS:1</fullName>
    </submittedName>
</protein>
<feature type="compositionally biased region" description="Basic and acidic residues" evidence="1">
    <location>
        <begin position="11"/>
        <end position="28"/>
    </location>
</feature>
<name>A0A9N9IBI4_9GLOM</name>
<feature type="compositionally biased region" description="Basic and acidic residues" evidence="1">
    <location>
        <begin position="37"/>
        <end position="47"/>
    </location>
</feature>